<organism evidence="1 2">
    <name type="scientific">Chryseobacterium luquanense</name>
    <dbReference type="NCBI Taxonomy" id="2983766"/>
    <lineage>
        <taxon>Bacteria</taxon>
        <taxon>Pseudomonadati</taxon>
        <taxon>Bacteroidota</taxon>
        <taxon>Flavobacteriia</taxon>
        <taxon>Flavobacteriales</taxon>
        <taxon>Weeksellaceae</taxon>
        <taxon>Chryseobacterium group</taxon>
        <taxon>Chryseobacterium</taxon>
    </lineage>
</organism>
<dbReference type="Proteomes" id="UP001070176">
    <property type="component" value="Unassembled WGS sequence"/>
</dbReference>
<comment type="caution">
    <text evidence="1">The sequence shown here is derived from an EMBL/GenBank/DDBJ whole genome shotgun (WGS) entry which is preliminary data.</text>
</comment>
<sequence>MQSKFVTGKIIIFTSFIISSFLYSQEKVIISNAKQYGDFIELSLEIENKPNDKFHLIKIDTITTKTNKDEFLKDNHNVEQIFQRANVLIRYQIPSKKFKTVDIKGKLRYFKPAEQNKSYLKLDKVKNLKKNTNLINPNTANTNVLYFSIVDSEEIKKAFIKLKDNENFKKIDFKFYDLMYAFKSSKNQDFLPVVNDEIEFGYNNLTLRNPETGISYKMIKLKKEMTDSERNEIRIDLLIENKVSVKKIPFEFNTVEIKNL</sequence>
<gene>
    <name evidence="1" type="ORF">OEA66_17955</name>
</gene>
<dbReference type="EMBL" id="JAOVZV010000021">
    <property type="protein sequence ID" value="MCX8534238.1"/>
    <property type="molecule type" value="Genomic_DNA"/>
</dbReference>
<accession>A0ABT3Y7U3</accession>
<protein>
    <recommendedName>
        <fullName evidence="3">Molecular chaperone</fullName>
    </recommendedName>
</protein>
<evidence type="ECO:0000313" key="1">
    <source>
        <dbReference type="EMBL" id="MCX8534238.1"/>
    </source>
</evidence>
<keyword evidence="2" id="KW-1185">Reference proteome</keyword>
<evidence type="ECO:0008006" key="3">
    <source>
        <dbReference type="Google" id="ProtNLM"/>
    </source>
</evidence>
<reference evidence="1" key="1">
    <citation type="submission" date="2022-10" db="EMBL/GenBank/DDBJ databases">
        <title>Chryseobacterium sp. nov., a novel bacterial species.</title>
        <authorList>
            <person name="Cao Y."/>
        </authorList>
    </citation>
    <scope>NUCLEOTIDE SEQUENCE</scope>
    <source>
        <strain evidence="1">KC 927</strain>
    </source>
</reference>
<evidence type="ECO:0000313" key="2">
    <source>
        <dbReference type="Proteomes" id="UP001070176"/>
    </source>
</evidence>
<name>A0ABT3Y7U3_9FLAO</name>
<proteinExistence type="predicted"/>
<dbReference type="RefSeq" id="WP_267282691.1">
    <property type="nucleotide sequence ID" value="NZ_JAOVZV010000021.1"/>
</dbReference>